<name>A0AAU7QU44_9ACTN</name>
<organism evidence="1">
    <name type="scientific">Micromonospora sp. HUAS YX12</name>
    <dbReference type="NCBI Taxonomy" id="3156396"/>
    <lineage>
        <taxon>Bacteria</taxon>
        <taxon>Bacillati</taxon>
        <taxon>Actinomycetota</taxon>
        <taxon>Actinomycetes</taxon>
        <taxon>Micromonosporales</taxon>
        <taxon>Micromonosporaceae</taxon>
        <taxon>Micromonospora</taxon>
    </lineage>
</organism>
<dbReference type="RefSeq" id="WP_349876212.1">
    <property type="nucleotide sequence ID" value="NZ_CP157974.1"/>
</dbReference>
<evidence type="ECO:0000313" key="1">
    <source>
        <dbReference type="EMBL" id="XBT79732.1"/>
    </source>
</evidence>
<sequence>MNATSSRRLVSGGALYGRAAAWNPPPMTASTDPYLLRVLLWCGPCDVPMHPHPHGGERTYKCPLGCRKVPFSAEAVEAVTWTAAERRASVSAIAPPFRKSVLEQLLVKVVVRANTPDDLRFIWRT</sequence>
<dbReference type="EMBL" id="CP157974">
    <property type="protein sequence ID" value="XBT79732.1"/>
    <property type="molecule type" value="Genomic_DNA"/>
</dbReference>
<proteinExistence type="predicted"/>
<protein>
    <submittedName>
        <fullName evidence="1">Zinc ribbon domain-containing protein</fullName>
    </submittedName>
</protein>
<gene>
    <name evidence="1" type="ORF">ABIH81_18905</name>
</gene>
<dbReference type="AlphaFoldDB" id="A0AAU7QU44"/>
<reference evidence="1" key="1">
    <citation type="submission" date="2024-06" db="EMBL/GenBank/DDBJ databases">
        <title>Micromonospora sp. strain HUAS YX12 genome sequences.</title>
        <authorList>
            <person name="Mo P."/>
        </authorList>
    </citation>
    <scope>NUCLEOTIDE SEQUENCE</scope>
    <source>
        <strain evidence="1">HUAS YX12</strain>
    </source>
</reference>
<accession>A0AAU7QU44</accession>